<evidence type="ECO:0000313" key="2">
    <source>
        <dbReference type="EMBL" id="EKE28549.1"/>
    </source>
</evidence>
<dbReference type="SUPFAM" id="SSF53335">
    <property type="entry name" value="S-adenosyl-L-methionine-dependent methyltransferases"/>
    <property type="match status" value="1"/>
</dbReference>
<dbReference type="InterPro" id="IPR029063">
    <property type="entry name" value="SAM-dependent_MTases_sf"/>
</dbReference>
<dbReference type="AlphaFoldDB" id="K2GE85"/>
<proteinExistence type="predicted"/>
<dbReference type="Pfam" id="PF08241">
    <property type="entry name" value="Methyltransf_11"/>
    <property type="match status" value="1"/>
</dbReference>
<organism evidence="2">
    <name type="scientific">uncultured bacterium</name>
    <name type="common">gcode 4</name>
    <dbReference type="NCBI Taxonomy" id="1234023"/>
    <lineage>
        <taxon>Bacteria</taxon>
        <taxon>environmental samples</taxon>
    </lineage>
</organism>
<dbReference type="EMBL" id="AMFJ01000320">
    <property type="protein sequence ID" value="EKE28549.1"/>
    <property type="molecule type" value="Genomic_DNA"/>
</dbReference>
<feature type="domain" description="Methyltransferase type 11" evidence="1">
    <location>
        <begin position="74"/>
        <end position="145"/>
    </location>
</feature>
<dbReference type="Gene3D" id="3.40.50.150">
    <property type="entry name" value="Vaccinia Virus protein VP39"/>
    <property type="match status" value="1"/>
</dbReference>
<sequence length="469" mass="56316">MNHSSSMSAEHQEESLHHETVAIKQVWNKHSAYQWVYFDENYKKMISHYLGNRLTWPNLEIWGWWYLSHPNSAVIDVSEKALEYNPAKNKECFDLDDLWRWKKLPYKDGSFESATMISVWQYMRFPKDLLRELERVLVPGGELLIINEQWAWLQDENVIKQFSHSAAILKQVQALWYEAHLEEIEVIWHGEWGFKTVIVGMPQMTLFWKATEIRKRASLALTEDERDVEQEERDNKFRKDFVETELKKADYLFGKLKDYPVTEFSLKYRQKFEDFSREYKEETWEDMLLCCLDSAELNLNLAIDDRDIFPEIHANSYKDPVKDKLMQKYNIRACTHHTSLESEIMKQLWWEKPADSSLVNYFIPFLCNTSLNGYTTSLQHRLYENLKKIHPDLDNLIHARKAQRVLGLFTDRKQRKEIDKILAKIKKIKEENIPTSWINHFIYLPYMREIKEMLHSETAYRRRSFSFDD</sequence>
<evidence type="ECO:0000259" key="1">
    <source>
        <dbReference type="Pfam" id="PF08241"/>
    </source>
</evidence>
<accession>K2GE85</accession>
<comment type="caution">
    <text evidence="2">The sequence shown here is derived from an EMBL/GenBank/DDBJ whole genome shotgun (WGS) entry which is preliminary data.</text>
</comment>
<dbReference type="InterPro" id="IPR013216">
    <property type="entry name" value="Methyltransf_11"/>
</dbReference>
<dbReference type="GO" id="GO:0008757">
    <property type="term" value="F:S-adenosylmethionine-dependent methyltransferase activity"/>
    <property type="evidence" value="ECO:0007669"/>
    <property type="project" value="InterPro"/>
</dbReference>
<protein>
    <recommendedName>
        <fullName evidence="1">Methyltransferase type 11 domain-containing protein</fullName>
    </recommendedName>
</protein>
<name>K2GE85_9BACT</name>
<reference evidence="2" key="1">
    <citation type="journal article" date="2012" name="Science">
        <title>Fermentation, hydrogen, and sulfur metabolism in multiple uncultivated bacterial phyla.</title>
        <authorList>
            <person name="Wrighton K.C."/>
            <person name="Thomas B.C."/>
            <person name="Sharon I."/>
            <person name="Miller C.S."/>
            <person name="Castelle C.J."/>
            <person name="VerBerkmoes N.C."/>
            <person name="Wilkins M.J."/>
            <person name="Hettich R.L."/>
            <person name="Lipton M.S."/>
            <person name="Williams K.H."/>
            <person name="Long P.E."/>
            <person name="Banfield J.F."/>
        </authorList>
    </citation>
    <scope>NUCLEOTIDE SEQUENCE [LARGE SCALE GENOMIC DNA]</scope>
</reference>
<dbReference type="CDD" id="cd02440">
    <property type="entry name" value="AdoMet_MTases"/>
    <property type="match status" value="1"/>
</dbReference>
<gene>
    <name evidence="2" type="ORF">ACD_3C00046G0002</name>
</gene>